<gene>
    <name evidence="2" type="ORF">SO694_00040298</name>
</gene>
<feature type="region of interest" description="Disordered" evidence="1">
    <location>
        <begin position="60"/>
        <end position="111"/>
    </location>
</feature>
<protein>
    <submittedName>
        <fullName evidence="2">Uncharacterized protein</fullName>
    </submittedName>
</protein>
<evidence type="ECO:0000256" key="1">
    <source>
        <dbReference type="SAM" id="MobiDB-lite"/>
    </source>
</evidence>
<name>A0ABR1G5Z3_AURAN</name>
<feature type="compositionally biased region" description="Basic and acidic residues" evidence="1">
    <location>
        <begin position="98"/>
        <end position="110"/>
    </location>
</feature>
<keyword evidence="3" id="KW-1185">Reference proteome</keyword>
<evidence type="ECO:0000313" key="3">
    <source>
        <dbReference type="Proteomes" id="UP001363151"/>
    </source>
</evidence>
<sequence length="389" mass="41599">MAAPTQSPNACFPKPLADATALIGAGLAWRADAGADAPSAGGGRSLSQAELEALTAAHLWRLDPPRRDTSGDASNVADTQSTQQRRLTSAAAAVVCGRSERRDPKSDGRGRSLLAECQRGDHFHAPAQEPDGPRPTPATVLDDEAALWPPVAAAPAGTSARAVAEAFVARLAREADLAASGDGSRAADLRAHHRRLSELLKAPYGEDGDLDPTAVWKWHHDELGFFFNLDRVVDEDDGDGDGDEHDEHDDDGATPGARRRRLRDDADTAHARLRRVLDELHVAVDLLRWMARLRQLLLARATLDPDLPGDPAKLLAAVPSGTRSDVANRLLELLQRGAAIWARRHAPADAAARAFAPAPAFLAAITFDLPNFQYDEIERLILATSVAAP</sequence>
<proteinExistence type="predicted"/>
<feature type="compositionally biased region" description="Polar residues" evidence="1">
    <location>
        <begin position="71"/>
        <end position="87"/>
    </location>
</feature>
<dbReference type="EMBL" id="JBBJCI010000087">
    <property type="protein sequence ID" value="KAK7248736.1"/>
    <property type="molecule type" value="Genomic_DNA"/>
</dbReference>
<dbReference type="Proteomes" id="UP001363151">
    <property type="component" value="Unassembled WGS sequence"/>
</dbReference>
<feature type="compositionally biased region" description="Basic and acidic residues" evidence="1">
    <location>
        <begin position="60"/>
        <end position="70"/>
    </location>
</feature>
<evidence type="ECO:0000313" key="2">
    <source>
        <dbReference type="EMBL" id="KAK7248736.1"/>
    </source>
</evidence>
<comment type="caution">
    <text evidence="2">The sequence shown here is derived from an EMBL/GenBank/DDBJ whole genome shotgun (WGS) entry which is preliminary data.</text>
</comment>
<accession>A0ABR1G5Z3</accession>
<feature type="region of interest" description="Disordered" evidence="1">
    <location>
        <begin position="236"/>
        <end position="264"/>
    </location>
</feature>
<organism evidence="2 3">
    <name type="scientific">Aureococcus anophagefferens</name>
    <name type="common">Harmful bloom alga</name>
    <dbReference type="NCBI Taxonomy" id="44056"/>
    <lineage>
        <taxon>Eukaryota</taxon>
        <taxon>Sar</taxon>
        <taxon>Stramenopiles</taxon>
        <taxon>Ochrophyta</taxon>
        <taxon>Pelagophyceae</taxon>
        <taxon>Pelagomonadales</taxon>
        <taxon>Pelagomonadaceae</taxon>
        <taxon>Aureococcus</taxon>
    </lineage>
</organism>
<reference evidence="2 3" key="1">
    <citation type="submission" date="2024-03" db="EMBL/GenBank/DDBJ databases">
        <title>Aureococcus anophagefferens CCMP1851 and Kratosvirus quantuckense: Draft genome of a second virus-susceptible host strain in the model system.</title>
        <authorList>
            <person name="Chase E."/>
            <person name="Truchon A.R."/>
            <person name="Schepens W."/>
            <person name="Wilhelm S.W."/>
        </authorList>
    </citation>
    <scope>NUCLEOTIDE SEQUENCE [LARGE SCALE GENOMIC DNA]</scope>
    <source>
        <strain evidence="2 3">CCMP1851</strain>
    </source>
</reference>
<feature type="compositionally biased region" description="Acidic residues" evidence="1">
    <location>
        <begin position="236"/>
        <end position="252"/>
    </location>
</feature>